<dbReference type="CDD" id="cd00829">
    <property type="entry name" value="SCP-x_thiolase"/>
    <property type="match status" value="1"/>
</dbReference>
<dbReference type="PANTHER" id="PTHR42870:SF1">
    <property type="entry name" value="NON-SPECIFIC LIPID-TRANSFER PROTEIN-LIKE 2"/>
    <property type="match status" value="1"/>
</dbReference>
<proteinExistence type="predicted"/>
<dbReference type="Gene3D" id="3.40.47.10">
    <property type="match status" value="1"/>
</dbReference>
<gene>
    <name evidence="2" type="ORF">L1F31_02835</name>
</gene>
<accession>A0ABY5SUA1</accession>
<dbReference type="Pfam" id="PF22691">
    <property type="entry name" value="Thiolase_C_1"/>
    <property type="match status" value="1"/>
</dbReference>
<dbReference type="InterPro" id="IPR002155">
    <property type="entry name" value="Thiolase"/>
</dbReference>
<name>A0ABY5SUA1_9MICO</name>
<evidence type="ECO:0000313" key="2">
    <source>
        <dbReference type="EMBL" id="UVI36621.1"/>
    </source>
</evidence>
<protein>
    <submittedName>
        <fullName evidence="2">Thiolase family protein</fullName>
    </submittedName>
</protein>
<dbReference type="Proteomes" id="UP001064879">
    <property type="component" value="Chromosome"/>
</dbReference>
<dbReference type="PIRSF" id="PIRSF000429">
    <property type="entry name" value="Ac-CoA_Ac_transf"/>
    <property type="match status" value="1"/>
</dbReference>
<dbReference type="InterPro" id="IPR016039">
    <property type="entry name" value="Thiolase-like"/>
</dbReference>
<evidence type="ECO:0000313" key="3">
    <source>
        <dbReference type="Proteomes" id="UP001064879"/>
    </source>
</evidence>
<feature type="domain" description="Thiolase C-terminal" evidence="1">
    <location>
        <begin position="251"/>
        <end position="369"/>
    </location>
</feature>
<dbReference type="InterPro" id="IPR055140">
    <property type="entry name" value="Thiolase_C_2"/>
</dbReference>
<sequence length="386" mass="40914">MANEAVIVGSYQTPYVKKPTQTTQHFILKSIGGVLAKYGVAPTDVDGLGVSSFLMGPDNTTTIAEQSGICAKWTYQGSAGGAAHIAGVLEAQQAINNDRAEVVVVSAADSYSVAVHNKLMNDFNSSMRDYIAPHGFGGTNGLFAMLQRKHMADYGTTREQLGKLSVTQRANAVHNGNALLRTPLTLDDYLNCRQIAEPIGLYDCVLPCGGGEATLLMSKAKAESLGLSYIEILSGDHRSNYGGDQFLLMSGAWAEFQSQMFAEAQISHDDVDIVGLYDDYPIMELVQLEGMGFCPQGEGGRFIEDTDISVTGKLPINTGGGQLSCGQTGAGGGAIALTEVLMQMNQEVEAERQVPNPQHAVVTGFGMICFGKGTGQSALILRKGGI</sequence>
<keyword evidence="3" id="KW-1185">Reference proteome</keyword>
<dbReference type="PANTHER" id="PTHR42870">
    <property type="entry name" value="ACETYL-COA C-ACETYLTRANSFERASE"/>
    <property type="match status" value="1"/>
</dbReference>
<reference evidence="2" key="1">
    <citation type="submission" date="2022-03" db="EMBL/GenBank/DDBJ databases">
        <title>Brevibacterium spongiae sp. nov., isolated from marine sponge.</title>
        <authorList>
            <person name="Li Z."/>
            <person name="Zhang M."/>
        </authorList>
    </citation>
    <scope>NUCLEOTIDE SEQUENCE</scope>
    <source>
        <strain evidence="2">WHS-Z9</strain>
    </source>
</reference>
<organism evidence="2 3">
    <name type="scientific">Brevibacterium spongiae</name>
    <dbReference type="NCBI Taxonomy" id="2909672"/>
    <lineage>
        <taxon>Bacteria</taxon>
        <taxon>Bacillati</taxon>
        <taxon>Actinomycetota</taxon>
        <taxon>Actinomycetes</taxon>
        <taxon>Micrococcales</taxon>
        <taxon>Brevibacteriaceae</taxon>
        <taxon>Brevibacterium</taxon>
    </lineage>
</organism>
<dbReference type="EMBL" id="CP093443">
    <property type="protein sequence ID" value="UVI36621.1"/>
    <property type="molecule type" value="Genomic_DNA"/>
</dbReference>
<dbReference type="RefSeq" id="WP_265419187.1">
    <property type="nucleotide sequence ID" value="NZ_CP093443.1"/>
</dbReference>
<evidence type="ECO:0000259" key="1">
    <source>
        <dbReference type="Pfam" id="PF22691"/>
    </source>
</evidence>
<dbReference type="SUPFAM" id="SSF53901">
    <property type="entry name" value="Thiolase-like"/>
    <property type="match status" value="2"/>
</dbReference>